<reference evidence="1" key="1">
    <citation type="submission" date="2021-05" db="EMBL/GenBank/DDBJ databases">
        <authorList>
            <person name="Scholz U."/>
            <person name="Mascher M."/>
            <person name="Fiebig A."/>
        </authorList>
    </citation>
    <scope>NUCLEOTIDE SEQUENCE [LARGE SCALE GENOMIC DNA]</scope>
</reference>
<evidence type="ECO:0000313" key="2">
    <source>
        <dbReference type="Proteomes" id="UP001732700"/>
    </source>
</evidence>
<name>A0ACD5X3S6_AVESA</name>
<dbReference type="EnsemblPlants" id="AVESA.00010b.r2.4DG0734410.1">
    <property type="protein sequence ID" value="AVESA.00010b.r2.4DG0734410.1.CDS"/>
    <property type="gene ID" value="AVESA.00010b.r2.4DG0734410"/>
</dbReference>
<dbReference type="Proteomes" id="UP001732700">
    <property type="component" value="Chromosome 4D"/>
</dbReference>
<protein>
    <submittedName>
        <fullName evidence="1">Uncharacterized protein</fullName>
    </submittedName>
</protein>
<organism evidence="1 2">
    <name type="scientific">Avena sativa</name>
    <name type="common">Oat</name>
    <dbReference type="NCBI Taxonomy" id="4498"/>
    <lineage>
        <taxon>Eukaryota</taxon>
        <taxon>Viridiplantae</taxon>
        <taxon>Streptophyta</taxon>
        <taxon>Embryophyta</taxon>
        <taxon>Tracheophyta</taxon>
        <taxon>Spermatophyta</taxon>
        <taxon>Magnoliopsida</taxon>
        <taxon>Liliopsida</taxon>
        <taxon>Poales</taxon>
        <taxon>Poaceae</taxon>
        <taxon>BOP clade</taxon>
        <taxon>Pooideae</taxon>
        <taxon>Poodae</taxon>
        <taxon>Poeae</taxon>
        <taxon>Poeae Chloroplast Group 1 (Aveneae type)</taxon>
        <taxon>Aveninae</taxon>
        <taxon>Avena</taxon>
    </lineage>
</organism>
<proteinExistence type="predicted"/>
<keyword evidence="2" id="KW-1185">Reference proteome</keyword>
<sequence>MSKALARRGYLLLVLPVQGARTLSSHAAGGGAPYGGGERWRGHPQQQEESKAVKVSVWWDFQMCQLPPNANPCRVAPRITAALRAAGIQGPVEITAFGDVSVLRRSVQEVLAATGVTLSHVPPSGKPGSDRSFMADLVYWIAQNPPPAHFFLISGDKHFANILHRLRMSNYNVLLACPSTEPSILCSAATIMWPWDALVGGAGFSRKHFNHPPDGFSGSWYGHYRGALDDPFLNAEPGHSMNVPLHTKKPEKPSIVPKSAVNRPDHVKVIDSLPGDSQSAVVGEKSFTRLDSGKHFTDTKNGKSANVPPSPSDILSAEQKKIPVVDDPFLQAESKHSMNVPLQTKKPENPPTVPRYAANVIRAVLNSYPEGVNLKDLLSELKMKGVVDNGLFGFKNFSDLLKSIPYYVKFIDPLPGDSQPAVVSERNFKRMSYAQSNGKAKRLTETENGKPPLSNVPCSPSDILSPQQQKILLVDAPSSLFDPLSRDKRKSPPIDFIMPSETPACRMEADTVIAAGTPSSGLQGTISKKGLFERIQILWNGPKPQVYPSHDATFSKGSDDATSQGGHDTDQYNLHLKRVMKNCSTANIPDGKGIDNNSAVSTSLSNDPSKNCSELDVKGDFANTTNCCNKTVDISKSGKIQGLGESNKGIFSWAARWWSSGKSDKQDNGNHTGVIDGTRIDSDKGSASVKIADCARGPQVGVEMFEKSYFWDALEEYLLTPHGSELVSEAKARDELAHGLQKGCWLLKDLDEKNIHQLVHLLISEKKWIKESTSETFHFQLTLPRRGKSVPFHSSKSEGISFLTNGRPLEQCNSLHDRSTTISSKLSQLLAARNGKGQASYKDNENQGNDFDWEELGPISSAVDPHPGINKVVRYQPPTPSDDEFSDDENHLSGQQAGKNSDAKFPGDENHTANQQAGQDSDAEFSEDENHTAKEQAEKYSDAESSEDENHMASQQAGRDPSGSSLFEILASWNTSEEDGSRKRCHGVGRLGGAPARNTTVDCSRTDRGYRQCWRPMAKHHS</sequence>
<evidence type="ECO:0000313" key="1">
    <source>
        <dbReference type="EnsemblPlants" id="AVESA.00010b.r2.4DG0734410.1.CDS"/>
    </source>
</evidence>
<accession>A0ACD5X3S6</accession>
<reference evidence="1" key="2">
    <citation type="submission" date="2025-09" db="UniProtKB">
        <authorList>
            <consortium name="EnsemblPlants"/>
        </authorList>
    </citation>
    <scope>IDENTIFICATION</scope>
</reference>